<accession>A0ABD3RYH7</accession>
<evidence type="ECO:0000313" key="2">
    <source>
        <dbReference type="EMBL" id="KAL3817272.1"/>
    </source>
</evidence>
<comment type="caution">
    <text evidence="2">The sequence shown here is derived from an EMBL/GenBank/DDBJ whole genome shotgun (WGS) entry which is preliminary data.</text>
</comment>
<dbReference type="InterPro" id="IPR001245">
    <property type="entry name" value="Ser-Thr/Tyr_kinase_cat_dom"/>
</dbReference>
<organism evidence="2 3">
    <name type="scientific">Cyclostephanos tholiformis</name>
    <dbReference type="NCBI Taxonomy" id="382380"/>
    <lineage>
        <taxon>Eukaryota</taxon>
        <taxon>Sar</taxon>
        <taxon>Stramenopiles</taxon>
        <taxon>Ochrophyta</taxon>
        <taxon>Bacillariophyta</taxon>
        <taxon>Coscinodiscophyceae</taxon>
        <taxon>Thalassiosirophycidae</taxon>
        <taxon>Stephanodiscales</taxon>
        <taxon>Stephanodiscaceae</taxon>
        <taxon>Cyclostephanos</taxon>
    </lineage>
</organism>
<dbReference type="Proteomes" id="UP001530377">
    <property type="component" value="Unassembled WGS sequence"/>
</dbReference>
<dbReference type="SMART" id="SM00220">
    <property type="entry name" value="S_TKc"/>
    <property type="match status" value="1"/>
</dbReference>
<sequence>SLINHTELSSTLDATQSRLAYLLQRNLIVGKGAYGQVCIVSRGKVEGYCNINHRGARSSLAYTAKLQEGANMLRDLRGHDNVIRLYDVFCKDNELFILTELGRGGNMLQLLMSHPEKGMKRGQNCGRDAIWDPLPSLPTLMPPGPQARESGPKVEGPLGGCVDAIKALIMRGIYTFPHELFRDVSDEALDFVSCLMSYSVECRCTAERALTHSWLRSHCDPDQLQRSRDGASGTITKEFRRLSRKCICKVDAVTKSTTDHTWYSIRKDIRTSRIIRHEHTISIKHDLLLTNYKAARYYISKVGAVLHV</sequence>
<dbReference type="PROSITE" id="PS50011">
    <property type="entry name" value="PROTEIN_KINASE_DOM"/>
    <property type="match status" value="1"/>
</dbReference>
<dbReference type="EMBL" id="JALLPB020000112">
    <property type="protein sequence ID" value="KAL3817272.1"/>
    <property type="molecule type" value="Genomic_DNA"/>
</dbReference>
<name>A0ABD3RYH7_9STRA</name>
<protein>
    <recommendedName>
        <fullName evidence="1">Protein kinase domain-containing protein</fullName>
    </recommendedName>
</protein>
<gene>
    <name evidence="2" type="ORF">ACHAXA_007126</name>
</gene>
<dbReference type="Gene3D" id="1.10.510.10">
    <property type="entry name" value="Transferase(Phosphotransferase) domain 1"/>
    <property type="match status" value="2"/>
</dbReference>
<evidence type="ECO:0000259" key="1">
    <source>
        <dbReference type="PROSITE" id="PS50011"/>
    </source>
</evidence>
<dbReference type="Pfam" id="PF07714">
    <property type="entry name" value="PK_Tyr_Ser-Thr"/>
    <property type="match status" value="1"/>
</dbReference>
<feature type="non-terminal residue" evidence="2">
    <location>
        <position position="1"/>
    </location>
</feature>
<dbReference type="InterPro" id="IPR000719">
    <property type="entry name" value="Prot_kinase_dom"/>
</dbReference>
<proteinExistence type="predicted"/>
<keyword evidence="3" id="KW-1185">Reference proteome</keyword>
<dbReference type="SUPFAM" id="SSF56112">
    <property type="entry name" value="Protein kinase-like (PK-like)"/>
    <property type="match status" value="2"/>
</dbReference>
<evidence type="ECO:0000313" key="3">
    <source>
        <dbReference type="Proteomes" id="UP001530377"/>
    </source>
</evidence>
<dbReference type="PANTHER" id="PTHR24347">
    <property type="entry name" value="SERINE/THREONINE-PROTEIN KINASE"/>
    <property type="match status" value="1"/>
</dbReference>
<dbReference type="InterPro" id="IPR011009">
    <property type="entry name" value="Kinase-like_dom_sf"/>
</dbReference>
<reference evidence="2 3" key="1">
    <citation type="submission" date="2024-10" db="EMBL/GenBank/DDBJ databases">
        <title>Updated reference genomes for cyclostephanoid diatoms.</title>
        <authorList>
            <person name="Roberts W.R."/>
            <person name="Alverson A.J."/>
        </authorList>
    </citation>
    <scope>NUCLEOTIDE SEQUENCE [LARGE SCALE GENOMIC DNA]</scope>
    <source>
        <strain evidence="2 3">AJA228-03</strain>
    </source>
</reference>
<dbReference type="AlphaFoldDB" id="A0ABD3RYH7"/>
<feature type="domain" description="Protein kinase" evidence="1">
    <location>
        <begin position="23"/>
        <end position="308"/>
    </location>
</feature>